<dbReference type="OrthoDB" id="9808360at2"/>
<evidence type="ECO:0000313" key="2">
    <source>
        <dbReference type="EMBL" id="SFW59007.1"/>
    </source>
</evidence>
<dbReference type="Pfam" id="PF02082">
    <property type="entry name" value="Rrf2"/>
    <property type="match status" value="1"/>
</dbReference>
<dbReference type="GO" id="GO:0003700">
    <property type="term" value="F:DNA-binding transcription factor activity"/>
    <property type="evidence" value="ECO:0007669"/>
    <property type="project" value="TreeGrafter"/>
</dbReference>
<dbReference type="NCBIfam" id="TIGR00738">
    <property type="entry name" value="rrf2_super"/>
    <property type="match status" value="1"/>
</dbReference>
<dbReference type="PROSITE" id="PS01332">
    <property type="entry name" value="HTH_RRF2_1"/>
    <property type="match status" value="1"/>
</dbReference>
<dbReference type="PANTHER" id="PTHR33221:SF5">
    <property type="entry name" value="HTH-TYPE TRANSCRIPTIONAL REGULATOR ISCR"/>
    <property type="match status" value="1"/>
</dbReference>
<dbReference type="PROSITE" id="PS51197">
    <property type="entry name" value="HTH_RRF2_2"/>
    <property type="match status" value="1"/>
</dbReference>
<dbReference type="Gene3D" id="1.10.10.10">
    <property type="entry name" value="Winged helix-like DNA-binding domain superfamily/Winged helix DNA-binding domain"/>
    <property type="match status" value="1"/>
</dbReference>
<dbReference type="PANTHER" id="PTHR33221">
    <property type="entry name" value="WINGED HELIX-TURN-HELIX TRANSCRIPTIONAL REGULATOR, RRF2 FAMILY"/>
    <property type="match status" value="1"/>
</dbReference>
<dbReference type="InterPro" id="IPR000944">
    <property type="entry name" value="Tscrpt_reg_Rrf2"/>
</dbReference>
<dbReference type="InterPro" id="IPR030489">
    <property type="entry name" value="TR_Rrf2-type_CS"/>
</dbReference>
<dbReference type="SUPFAM" id="SSF46785">
    <property type="entry name" value="Winged helix' DNA-binding domain"/>
    <property type="match status" value="1"/>
</dbReference>
<protein>
    <submittedName>
        <fullName evidence="2">Transcriptional regulator, BadM/Rrf2 family</fullName>
    </submittedName>
</protein>
<gene>
    <name evidence="2" type="ORF">SAMN02927921_02537</name>
</gene>
<dbReference type="InterPro" id="IPR036388">
    <property type="entry name" value="WH-like_DNA-bd_sf"/>
</dbReference>
<name>A0A1K1QGF7_9FLAO</name>
<dbReference type="AlphaFoldDB" id="A0A1K1QGF7"/>
<dbReference type="Proteomes" id="UP000182248">
    <property type="component" value="Unassembled WGS sequence"/>
</dbReference>
<reference evidence="2 3" key="1">
    <citation type="submission" date="2016-11" db="EMBL/GenBank/DDBJ databases">
        <authorList>
            <person name="Jaros S."/>
            <person name="Januszkiewicz K."/>
            <person name="Wedrychowicz H."/>
        </authorList>
    </citation>
    <scope>NUCLEOTIDE SEQUENCE [LARGE SCALE GENOMIC DNA]</scope>
    <source>
        <strain evidence="2 3">CGMCC 1.12145</strain>
    </source>
</reference>
<accession>A0A1K1QGF7</accession>
<dbReference type="GO" id="GO:0003677">
    <property type="term" value="F:DNA binding"/>
    <property type="evidence" value="ECO:0007669"/>
    <property type="project" value="UniProtKB-KW"/>
</dbReference>
<proteinExistence type="predicted"/>
<keyword evidence="3" id="KW-1185">Reference proteome</keyword>
<evidence type="ECO:0000256" key="1">
    <source>
        <dbReference type="ARBA" id="ARBA00023125"/>
    </source>
</evidence>
<dbReference type="RefSeq" id="WP_072317755.1">
    <property type="nucleotide sequence ID" value="NZ_FPJE01000013.1"/>
</dbReference>
<evidence type="ECO:0000313" key="3">
    <source>
        <dbReference type="Proteomes" id="UP000182248"/>
    </source>
</evidence>
<organism evidence="2 3">
    <name type="scientific">Sinomicrobium oceani</name>
    <dbReference type="NCBI Taxonomy" id="1150368"/>
    <lineage>
        <taxon>Bacteria</taxon>
        <taxon>Pseudomonadati</taxon>
        <taxon>Bacteroidota</taxon>
        <taxon>Flavobacteriia</taxon>
        <taxon>Flavobacteriales</taxon>
        <taxon>Flavobacteriaceae</taxon>
        <taxon>Sinomicrobium</taxon>
    </lineage>
</organism>
<keyword evidence="1" id="KW-0238">DNA-binding</keyword>
<dbReference type="STRING" id="1150368.SAMN02927921_02537"/>
<dbReference type="GO" id="GO:0005829">
    <property type="term" value="C:cytosol"/>
    <property type="evidence" value="ECO:0007669"/>
    <property type="project" value="TreeGrafter"/>
</dbReference>
<sequence length="133" mass="15091">MLSRKAKYAIKVLIYINEHPDLVPVSAKEISEAEKIAYKFLKAIMNTLKQNRVVTSRRGPKGGYSFVGNPKDVTVASIMRIIDGPIALTTCTSENFYETCEECIDEKTCRVRGIFLKIRESMLPVLQRSIMEM</sequence>
<dbReference type="InterPro" id="IPR036390">
    <property type="entry name" value="WH_DNA-bd_sf"/>
</dbReference>
<dbReference type="EMBL" id="FPJE01000013">
    <property type="protein sequence ID" value="SFW59007.1"/>
    <property type="molecule type" value="Genomic_DNA"/>
</dbReference>